<feature type="compositionally biased region" description="Polar residues" evidence="1">
    <location>
        <begin position="196"/>
        <end position="205"/>
    </location>
</feature>
<evidence type="ECO:0000313" key="2">
    <source>
        <dbReference type="EMBL" id="SEL44737.1"/>
    </source>
</evidence>
<organism evidence="2 3">
    <name type="scientific">Parapedobacter koreensis</name>
    <dbReference type="NCBI Taxonomy" id="332977"/>
    <lineage>
        <taxon>Bacteria</taxon>
        <taxon>Pseudomonadati</taxon>
        <taxon>Bacteroidota</taxon>
        <taxon>Sphingobacteriia</taxon>
        <taxon>Sphingobacteriales</taxon>
        <taxon>Sphingobacteriaceae</taxon>
        <taxon>Parapedobacter</taxon>
    </lineage>
</organism>
<dbReference type="EMBL" id="FNZR01000005">
    <property type="protein sequence ID" value="SEL44737.1"/>
    <property type="molecule type" value="Genomic_DNA"/>
</dbReference>
<dbReference type="RefSeq" id="WP_177181139.1">
    <property type="nucleotide sequence ID" value="NZ_FNZR01000005.1"/>
</dbReference>
<dbReference type="Proteomes" id="UP000198916">
    <property type="component" value="Unassembled WGS sequence"/>
</dbReference>
<evidence type="ECO:0000313" key="3">
    <source>
        <dbReference type="Proteomes" id="UP000198916"/>
    </source>
</evidence>
<dbReference type="STRING" id="332977.SAMN05421740_105255"/>
<gene>
    <name evidence="2" type="ORF">SAMN05421740_105255</name>
</gene>
<accession>A0A1H7QBU1</accession>
<keyword evidence="3" id="KW-1185">Reference proteome</keyword>
<proteinExistence type="predicted"/>
<dbReference type="AlphaFoldDB" id="A0A1H7QBU1"/>
<protein>
    <submittedName>
        <fullName evidence="2">Uncharacterized protein</fullName>
    </submittedName>
</protein>
<evidence type="ECO:0000256" key="1">
    <source>
        <dbReference type="SAM" id="MobiDB-lite"/>
    </source>
</evidence>
<reference evidence="3" key="1">
    <citation type="submission" date="2016-10" db="EMBL/GenBank/DDBJ databases">
        <authorList>
            <person name="Varghese N."/>
            <person name="Submissions S."/>
        </authorList>
    </citation>
    <scope>NUCLEOTIDE SEQUENCE [LARGE SCALE GENOMIC DNA]</scope>
    <source>
        <strain evidence="3">Jip14</strain>
    </source>
</reference>
<name>A0A1H7QBU1_9SPHI</name>
<sequence length="205" mass="23157">MTKFFGLYDSNCFLMGLTKSLICLSFIVCLSADTFGQDVKEVLVSRAHRKVPNGKVWSISNQETHKVLFSEGALQSGTFCYAFLYSNPGHVFGIAYQDGLEPKNRRPKNIGFTFQNMEETIGSDVYLIKPHFILRNGIGMDAVKNSLSWEYEPTEAVFYPETVVFTNGCISEMVLFEREMTETDKAKHQERIAKTEQGQTSGSME</sequence>
<feature type="compositionally biased region" description="Basic and acidic residues" evidence="1">
    <location>
        <begin position="185"/>
        <end position="194"/>
    </location>
</feature>
<feature type="region of interest" description="Disordered" evidence="1">
    <location>
        <begin position="185"/>
        <end position="205"/>
    </location>
</feature>